<name>A0ACC3T9H5_LIPKO</name>
<reference evidence="2" key="1">
    <citation type="journal article" date="2024" name="Front. Bioeng. Biotechnol.">
        <title>Genome-scale model development and genomic sequencing of the oleaginous clade Lipomyces.</title>
        <authorList>
            <person name="Czajka J.J."/>
            <person name="Han Y."/>
            <person name="Kim J."/>
            <person name="Mondo S.J."/>
            <person name="Hofstad B.A."/>
            <person name="Robles A."/>
            <person name="Haridas S."/>
            <person name="Riley R."/>
            <person name="LaButti K."/>
            <person name="Pangilinan J."/>
            <person name="Andreopoulos W."/>
            <person name="Lipzen A."/>
            <person name="Yan J."/>
            <person name="Wang M."/>
            <person name="Ng V."/>
            <person name="Grigoriev I.V."/>
            <person name="Spatafora J.W."/>
            <person name="Magnuson J.K."/>
            <person name="Baker S.E."/>
            <person name="Pomraning K.R."/>
        </authorList>
    </citation>
    <scope>NUCLEOTIDE SEQUENCE [LARGE SCALE GENOMIC DNA]</scope>
    <source>
        <strain evidence="2">CBS 7786</strain>
    </source>
</reference>
<proteinExistence type="predicted"/>
<sequence>MSRVILAVARLVVGFSLLTAAFGIPWNFANLTDSQTIQLLLECVDACHCRYNSTLGHDNELVIQPFERRELNLTRGSPDVQLYYCAFTVANRFWVVLASNSEYEEDIPGSTQLGSWDYNYLISHMPLLCSEAERPLEGNIGW</sequence>
<keyword evidence="2" id="KW-1185">Reference proteome</keyword>
<evidence type="ECO:0000313" key="1">
    <source>
        <dbReference type="EMBL" id="KAK9239542.1"/>
    </source>
</evidence>
<dbReference type="EMBL" id="MU971345">
    <property type="protein sequence ID" value="KAK9239542.1"/>
    <property type="molecule type" value="Genomic_DNA"/>
</dbReference>
<accession>A0ACC3T9H5</accession>
<organism evidence="1 2">
    <name type="scientific">Lipomyces kononenkoae</name>
    <name type="common">Yeast</name>
    <dbReference type="NCBI Taxonomy" id="34357"/>
    <lineage>
        <taxon>Eukaryota</taxon>
        <taxon>Fungi</taxon>
        <taxon>Dikarya</taxon>
        <taxon>Ascomycota</taxon>
        <taxon>Saccharomycotina</taxon>
        <taxon>Lipomycetes</taxon>
        <taxon>Lipomycetales</taxon>
        <taxon>Lipomycetaceae</taxon>
        <taxon>Lipomyces</taxon>
    </lineage>
</organism>
<gene>
    <name evidence="1" type="ORF">V1525DRAFT_26843</name>
</gene>
<evidence type="ECO:0000313" key="2">
    <source>
        <dbReference type="Proteomes" id="UP001433508"/>
    </source>
</evidence>
<protein>
    <submittedName>
        <fullName evidence="1">Uncharacterized protein</fullName>
    </submittedName>
</protein>
<dbReference type="Proteomes" id="UP001433508">
    <property type="component" value="Unassembled WGS sequence"/>
</dbReference>
<comment type="caution">
    <text evidence="1">The sequence shown here is derived from an EMBL/GenBank/DDBJ whole genome shotgun (WGS) entry which is preliminary data.</text>
</comment>